<protein>
    <recommendedName>
        <fullName evidence="10">O-methyltransferase domain-containing protein</fullName>
    </recommendedName>
</protein>
<dbReference type="eggNOG" id="KOG3178">
    <property type="taxonomic scope" value="Eukaryota"/>
</dbReference>
<keyword evidence="1" id="KW-0489">Methyltransferase</keyword>
<dbReference type="EMBL" id="KI630969">
    <property type="protein sequence ID" value="EYU31467.1"/>
    <property type="molecule type" value="Genomic_DNA"/>
</dbReference>
<dbReference type="GO" id="GO:0032259">
    <property type="term" value="P:methylation"/>
    <property type="evidence" value="ECO:0000318"/>
    <property type="project" value="GO_Central"/>
</dbReference>
<dbReference type="AlphaFoldDB" id="A0A022QRZ0"/>
<dbReference type="InterPro" id="IPR036390">
    <property type="entry name" value="WH_DNA-bd_sf"/>
</dbReference>
<dbReference type="PROSITE" id="PS51683">
    <property type="entry name" value="SAM_OMT_II"/>
    <property type="match status" value="1"/>
</dbReference>
<proteinExistence type="inferred from homology"/>
<dbReference type="PhylomeDB" id="A0A022QRZ0"/>
<dbReference type="Proteomes" id="UP000030748">
    <property type="component" value="Unassembled WGS sequence"/>
</dbReference>
<dbReference type="InterPro" id="IPR029063">
    <property type="entry name" value="SAM-dependent_MTases_sf"/>
</dbReference>
<keyword evidence="9" id="KW-1185">Reference proteome</keyword>
<sequence>MEVVINGNEYKHGEDDEAGVLALAACLSHTFPMALAAAIDLDLFEIISGAGDGARMSASDIAAQLPSAADGAAPVLDAMLQLLASHSLLICSTNVLADGGGGAVERRYGIAPAGKFFVKDESGVSFAQFHSIVRKGGEIGFSLKDAVIEGGNQFEKICAKSFYEFITSNVEATKMFNDGMRAHSSVIIKKVVKTYKGFEGLSCLVDVGGGSGSSLDTIISKYPSIRGVNFDLPHVVETAPTYNGIEHIGGDMFVEVPNGDAILLKFILHNWGDEQCGNLLKNCYKSLPNNGKLIVMDYILPNTHQDDIHAKYASQMNLTMSCFLEGKERTKEEFEGMAKKAGFGEFKVVCYVYGMWVMEFIKLV</sequence>
<dbReference type="InterPro" id="IPR016461">
    <property type="entry name" value="COMT-like"/>
</dbReference>
<dbReference type="InterPro" id="IPR036388">
    <property type="entry name" value="WH-like_DNA-bd_sf"/>
</dbReference>
<keyword evidence="2" id="KW-0808">Transferase</keyword>
<dbReference type="Gene3D" id="3.40.50.150">
    <property type="entry name" value="Vaccinia Virus protein VP39"/>
    <property type="match status" value="1"/>
</dbReference>
<accession>A0A022QRZ0</accession>
<evidence type="ECO:0000313" key="8">
    <source>
        <dbReference type="EMBL" id="EYU31467.1"/>
    </source>
</evidence>
<reference evidence="8 9" key="1">
    <citation type="journal article" date="2013" name="Proc. Natl. Acad. Sci. U.S.A.">
        <title>Fine-scale variation in meiotic recombination in Mimulus inferred from population shotgun sequencing.</title>
        <authorList>
            <person name="Hellsten U."/>
            <person name="Wright K.M."/>
            <person name="Jenkins J."/>
            <person name="Shu S."/>
            <person name="Yuan Y."/>
            <person name="Wessler S.R."/>
            <person name="Schmutz J."/>
            <person name="Willis J.H."/>
            <person name="Rokhsar D.S."/>
        </authorList>
    </citation>
    <scope>NUCLEOTIDE SEQUENCE [LARGE SCALE GENOMIC DNA]</scope>
    <source>
        <strain evidence="9">cv. DUN x IM62</strain>
    </source>
</reference>
<dbReference type="GO" id="GO:0008757">
    <property type="term" value="F:S-adenosylmethionine-dependent methyltransferase activity"/>
    <property type="evidence" value="ECO:0000318"/>
    <property type="project" value="GO_Central"/>
</dbReference>
<evidence type="ECO:0000259" key="6">
    <source>
        <dbReference type="Pfam" id="PF00891"/>
    </source>
</evidence>
<dbReference type="Gene3D" id="1.10.10.10">
    <property type="entry name" value="Winged helix-like DNA-binding domain superfamily/Winged helix DNA-binding domain"/>
    <property type="match status" value="1"/>
</dbReference>
<dbReference type="GO" id="GO:0046983">
    <property type="term" value="F:protein dimerization activity"/>
    <property type="evidence" value="ECO:0007669"/>
    <property type="project" value="InterPro"/>
</dbReference>
<dbReference type="PANTHER" id="PTHR11746">
    <property type="entry name" value="O-METHYLTRANSFERASE"/>
    <property type="match status" value="1"/>
</dbReference>
<feature type="active site" description="Proton acceptor" evidence="5">
    <location>
        <position position="269"/>
    </location>
</feature>
<name>A0A022QRZ0_ERYGU</name>
<comment type="similarity">
    <text evidence="4">Belongs to the class I-like SAM-binding methyltransferase superfamily. Cation-independent O-methyltransferase family. COMT subfamily.</text>
</comment>
<keyword evidence="3" id="KW-0949">S-adenosyl-L-methionine</keyword>
<dbReference type="SUPFAM" id="SSF46785">
    <property type="entry name" value="Winged helix' DNA-binding domain"/>
    <property type="match status" value="1"/>
</dbReference>
<evidence type="ECO:0000259" key="7">
    <source>
        <dbReference type="Pfam" id="PF08100"/>
    </source>
</evidence>
<evidence type="ECO:0000256" key="2">
    <source>
        <dbReference type="ARBA" id="ARBA00022679"/>
    </source>
</evidence>
<dbReference type="FunFam" id="1.10.10.10:FF:000357">
    <property type="entry name" value="Caffeic acid 3-O-methyltransferase"/>
    <property type="match status" value="1"/>
</dbReference>
<evidence type="ECO:0000256" key="1">
    <source>
        <dbReference type="ARBA" id="ARBA00022603"/>
    </source>
</evidence>
<evidence type="ECO:0008006" key="10">
    <source>
        <dbReference type="Google" id="ProtNLM"/>
    </source>
</evidence>
<organism evidence="8 9">
    <name type="scientific">Erythranthe guttata</name>
    <name type="common">Yellow monkey flower</name>
    <name type="synonym">Mimulus guttatus</name>
    <dbReference type="NCBI Taxonomy" id="4155"/>
    <lineage>
        <taxon>Eukaryota</taxon>
        <taxon>Viridiplantae</taxon>
        <taxon>Streptophyta</taxon>
        <taxon>Embryophyta</taxon>
        <taxon>Tracheophyta</taxon>
        <taxon>Spermatophyta</taxon>
        <taxon>Magnoliopsida</taxon>
        <taxon>eudicotyledons</taxon>
        <taxon>Gunneridae</taxon>
        <taxon>Pentapetalae</taxon>
        <taxon>asterids</taxon>
        <taxon>lamiids</taxon>
        <taxon>Lamiales</taxon>
        <taxon>Phrymaceae</taxon>
        <taxon>Erythranthe</taxon>
    </lineage>
</organism>
<dbReference type="OMA" id="GILHNWS"/>
<dbReference type="KEGG" id="egt:105964570"/>
<dbReference type="InterPro" id="IPR012967">
    <property type="entry name" value="COMT_dimerisation"/>
</dbReference>
<dbReference type="Pfam" id="PF08100">
    <property type="entry name" value="Dimerisation"/>
    <property type="match status" value="1"/>
</dbReference>
<dbReference type="InterPro" id="IPR001077">
    <property type="entry name" value="COMT_C"/>
</dbReference>
<dbReference type="OrthoDB" id="1606438at2759"/>
<evidence type="ECO:0000256" key="5">
    <source>
        <dbReference type="PIRSR" id="PIRSR005739-1"/>
    </source>
</evidence>
<dbReference type="Pfam" id="PF00891">
    <property type="entry name" value="Methyltransf_2"/>
    <property type="match status" value="1"/>
</dbReference>
<dbReference type="STRING" id="4155.A0A022QRZ0"/>
<evidence type="ECO:0000256" key="4">
    <source>
        <dbReference type="ARBA" id="ARBA00034481"/>
    </source>
</evidence>
<dbReference type="PIRSF" id="PIRSF005739">
    <property type="entry name" value="O-mtase"/>
    <property type="match status" value="1"/>
</dbReference>
<evidence type="ECO:0000256" key="3">
    <source>
        <dbReference type="ARBA" id="ARBA00022691"/>
    </source>
</evidence>
<dbReference type="SUPFAM" id="SSF53335">
    <property type="entry name" value="S-adenosyl-L-methionine-dependent methyltransferases"/>
    <property type="match status" value="1"/>
</dbReference>
<dbReference type="GO" id="GO:0009813">
    <property type="term" value="P:flavonoid biosynthetic process"/>
    <property type="evidence" value="ECO:0007669"/>
    <property type="project" value="UniProtKB-ARBA"/>
</dbReference>
<dbReference type="GO" id="GO:0008171">
    <property type="term" value="F:O-methyltransferase activity"/>
    <property type="evidence" value="ECO:0000318"/>
    <property type="project" value="GO_Central"/>
</dbReference>
<gene>
    <name evidence="8" type="ORF">MIMGU_mgv1a019670mg</name>
</gene>
<evidence type="ECO:0000313" key="9">
    <source>
        <dbReference type="Proteomes" id="UP000030748"/>
    </source>
</evidence>
<feature type="domain" description="O-methyltransferase C-terminal" evidence="6">
    <location>
        <begin position="142"/>
        <end position="343"/>
    </location>
</feature>
<feature type="domain" description="O-methyltransferase dimerisation" evidence="7">
    <location>
        <begin position="27"/>
        <end position="120"/>
    </location>
</feature>